<keyword evidence="4" id="KW-0238">DNA-binding</keyword>
<evidence type="ECO:0000259" key="6">
    <source>
        <dbReference type="Pfam" id="PF04542"/>
    </source>
</evidence>
<dbReference type="Pfam" id="PF04542">
    <property type="entry name" value="Sigma70_r2"/>
    <property type="match status" value="1"/>
</dbReference>
<evidence type="ECO:0008006" key="10">
    <source>
        <dbReference type="Google" id="ProtNLM"/>
    </source>
</evidence>
<evidence type="ECO:0000259" key="7">
    <source>
        <dbReference type="Pfam" id="PF08281"/>
    </source>
</evidence>
<dbReference type="PANTHER" id="PTHR43133:SF8">
    <property type="entry name" value="RNA POLYMERASE SIGMA FACTOR HI_1459-RELATED"/>
    <property type="match status" value="1"/>
</dbReference>
<feature type="domain" description="RNA polymerase sigma factor 70 region 4 type 2" evidence="7">
    <location>
        <begin position="112"/>
        <end position="163"/>
    </location>
</feature>
<dbReference type="InterPro" id="IPR013325">
    <property type="entry name" value="RNA_pol_sigma_r2"/>
</dbReference>
<dbReference type="GO" id="GO:0006352">
    <property type="term" value="P:DNA-templated transcription initiation"/>
    <property type="evidence" value="ECO:0007669"/>
    <property type="project" value="InterPro"/>
</dbReference>
<dbReference type="InterPro" id="IPR014284">
    <property type="entry name" value="RNA_pol_sigma-70_dom"/>
</dbReference>
<comment type="caution">
    <text evidence="8">The sequence shown here is derived from an EMBL/GenBank/DDBJ whole genome shotgun (WGS) entry which is preliminary data.</text>
</comment>
<evidence type="ECO:0000313" key="9">
    <source>
        <dbReference type="Proteomes" id="UP000249061"/>
    </source>
</evidence>
<dbReference type="AlphaFoldDB" id="A0A2W5UYX0"/>
<dbReference type="GO" id="GO:0003677">
    <property type="term" value="F:DNA binding"/>
    <property type="evidence" value="ECO:0007669"/>
    <property type="project" value="UniProtKB-KW"/>
</dbReference>
<keyword evidence="3" id="KW-0731">Sigma factor</keyword>
<dbReference type="GO" id="GO:0016987">
    <property type="term" value="F:sigma factor activity"/>
    <property type="evidence" value="ECO:0007669"/>
    <property type="project" value="UniProtKB-KW"/>
</dbReference>
<dbReference type="NCBIfam" id="TIGR02937">
    <property type="entry name" value="sigma70-ECF"/>
    <property type="match status" value="1"/>
</dbReference>
<sequence>MSRRNDDAPTFDRSHFEALFTRLEKPVFNVVYRWLWNAEEARDVTQEAFMKLWTARHRVRVETVEPFVFQSAVNLASNRLRARKVRRLFTRQDDEVVGGPDETFEERQQHALVRRAVEALPEKLKAVVMLCEFSGMSTAQIAEALSIPSGTVASRRSLAMAALEKALGPLEVRS</sequence>
<dbReference type="Gene3D" id="1.10.1740.10">
    <property type="match status" value="1"/>
</dbReference>
<evidence type="ECO:0000256" key="4">
    <source>
        <dbReference type="ARBA" id="ARBA00023125"/>
    </source>
</evidence>
<gene>
    <name evidence="8" type="ORF">DI536_24050</name>
</gene>
<dbReference type="Pfam" id="PF08281">
    <property type="entry name" value="Sigma70_r4_2"/>
    <property type="match status" value="1"/>
</dbReference>
<keyword evidence="5" id="KW-0804">Transcription</keyword>
<dbReference type="Proteomes" id="UP000249061">
    <property type="component" value="Unassembled WGS sequence"/>
</dbReference>
<evidence type="ECO:0000256" key="2">
    <source>
        <dbReference type="ARBA" id="ARBA00023015"/>
    </source>
</evidence>
<organism evidence="8 9">
    <name type="scientific">Archangium gephyra</name>
    <dbReference type="NCBI Taxonomy" id="48"/>
    <lineage>
        <taxon>Bacteria</taxon>
        <taxon>Pseudomonadati</taxon>
        <taxon>Myxococcota</taxon>
        <taxon>Myxococcia</taxon>
        <taxon>Myxococcales</taxon>
        <taxon>Cystobacterineae</taxon>
        <taxon>Archangiaceae</taxon>
        <taxon>Archangium</taxon>
    </lineage>
</organism>
<dbReference type="InterPro" id="IPR007627">
    <property type="entry name" value="RNA_pol_sigma70_r2"/>
</dbReference>
<dbReference type="Gene3D" id="1.10.10.10">
    <property type="entry name" value="Winged helix-like DNA-binding domain superfamily/Winged helix DNA-binding domain"/>
    <property type="match status" value="1"/>
</dbReference>
<dbReference type="InterPro" id="IPR013249">
    <property type="entry name" value="RNA_pol_sigma70_r4_t2"/>
</dbReference>
<evidence type="ECO:0000256" key="1">
    <source>
        <dbReference type="ARBA" id="ARBA00010641"/>
    </source>
</evidence>
<dbReference type="SUPFAM" id="SSF88659">
    <property type="entry name" value="Sigma3 and sigma4 domains of RNA polymerase sigma factors"/>
    <property type="match status" value="1"/>
</dbReference>
<dbReference type="InterPro" id="IPR039425">
    <property type="entry name" value="RNA_pol_sigma-70-like"/>
</dbReference>
<protein>
    <recommendedName>
        <fullName evidence="10">Sigma-70 family RNA polymerase sigma factor</fullName>
    </recommendedName>
</protein>
<dbReference type="InterPro" id="IPR036388">
    <property type="entry name" value="WH-like_DNA-bd_sf"/>
</dbReference>
<evidence type="ECO:0000256" key="3">
    <source>
        <dbReference type="ARBA" id="ARBA00023082"/>
    </source>
</evidence>
<dbReference type="EMBL" id="QFQP01000024">
    <property type="protein sequence ID" value="PZR08584.1"/>
    <property type="molecule type" value="Genomic_DNA"/>
</dbReference>
<name>A0A2W5UYX0_9BACT</name>
<accession>A0A2W5UYX0</accession>
<evidence type="ECO:0000313" key="8">
    <source>
        <dbReference type="EMBL" id="PZR08584.1"/>
    </source>
</evidence>
<comment type="similarity">
    <text evidence="1">Belongs to the sigma-70 factor family. ECF subfamily.</text>
</comment>
<keyword evidence="2" id="KW-0805">Transcription regulation</keyword>
<dbReference type="InterPro" id="IPR013324">
    <property type="entry name" value="RNA_pol_sigma_r3/r4-like"/>
</dbReference>
<feature type="domain" description="RNA polymerase sigma-70 region 2" evidence="6">
    <location>
        <begin position="19"/>
        <end position="84"/>
    </location>
</feature>
<dbReference type="PANTHER" id="PTHR43133">
    <property type="entry name" value="RNA POLYMERASE ECF-TYPE SIGMA FACTO"/>
    <property type="match status" value="1"/>
</dbReference>
<evidence type="ECO:0000256" key="5">
    <source>
        <dbReference type="ARBA" id="ARBA00023163"/>
    </source>
</evidence>
<proteinExistence type="inferred from homology"/>
<reference evidence="8 9" key="1">
    <citation type="submission" date="2017-08" db="EMBL/GenBank/DDBJ databases">
        <title>Infants hospitalized years apart are colonized by the same room-sourced microbial strains.</title>
        <authorList>
            <person name="Brooks B."/>
            <person name="Olm M.R."/>
            <person name="Firek B.A."/>
            <person name="Baker R."/>
            <person name="Thomas B.C."/>
            <person name="Morowitz M.J."/>
            <person name="Banfield J.F."/>
        </authorList>
    </citation>
    <scope>NUCLEOTIDE SEQUENCE [LARGE SCALE GENOMIC DNA]</scope>
    <source>
        <strain evidence="8">S2_003_000_R2_14</strain>
    </source>
</reference>
<dbReference type="SUPFAM" id="SSF88946">
    <property type="entry name" value="Sigma2 domain of RNA polymerase sigma factors"/>
    <property type="match status" value="1"/>
</dbReference>